<keyword evidence="2" id="KW-0456">Lyase</keyword>
<dbReference type="Gene3D" id="3.40.50.880">
    <property type="match status" value="1"/>
</dbReference>
<dbReference type="GO" id="GO:0019243">
    <property type="term" value="P:methylglyoxal catabolic process to D-lactate via S-lactoyl-glutathione"/>
    <property type="evidence" value="ECO:0007669"/>
    <property type="project" value="TreeGrafter"/>
</dbReference>
<dbReference type="InterPro" id="IPR002818">
    <property type="entry name" value="DJ-1/PfpI"/>
</dbReference>
<gene>
    <name evidence="5" type="ORF">KL86APRO_12307</name>
</gene>
<evidence type="ECO:0000259" key="4">
    <source>
        <dbReference type="Pfam" id="PF01965"/>
    </source>
</evidence>
<dbReference type="PANTHER" id="PTHR48094">
    <property type="entry name" value="PROTEIN/NUCLEIC ACID DEGLYCASE DJ-1-RELATED"/>
    <property type="match status" value="1"/>
</dbReference>
<protein>
    <submittedName>
        <fullName evidence="5">ThiJ/PfpI domain protein</fullName>
    </submittedName>
</protein>
<dbReference type="AlphaFoldDB" id="A0A212K8D6"/>
<dbReference type="InterPro" id="IPR029062">
    <property type="entry name" value="Class_I_gatase-like"/>
</dbReference>
<dbReference type="SUPFAM" id="SSF52317">
    <property type="entry name" value="Class I glutamine amidotransferase-like"/>
    <property type="match status" value="1"/>
</dbReference>
<accession>A0A212K8D6</accession>
<dbReference type="Pfam" id="PF01965">
    <property type="entry name" value="DJ-1_PfpI"/>
    <property type="match status" value="1"/>
</dbReference>
<dbReference type="GO" id="GO:0005737">
    <property type="term" value="C:cytoplasm"/>
    <property type="evidence" value="ECO:0007669"/>
    <property type="project" value="TreeGrafter"/>
</dbReference>
<dbReference type="EMBL" id="FLUO01000001">
    <property type="protein sequence ID" value="SBW07946.1"/>
    <property type="molecule type" value="Genomic_DNA"/>
</dbReference>
<reference evidence="5" key="1">
    <citation type="submission" date="2016-04" db="EMBL/GenBank/DDBJ databases">
        <authorList>
            <person name="Evans L.H."/>
            <person name="Alamgir A."/>
            <person name="Owens N."/>
            <person name="Weber N.D."/>
            <person name="Virtaneva K."/>
            <person name="Barbian K."/>
            <person name="Babar A."/>
            <person name="Rosenke K."/>
        </authorList>
    </citation>
    <scope>NUCLEOTIDE SEQUENCE</scope>
    <source>
        <strain evidence="5">86</strain>
    </source>
</reference>
<keyword evidence="1" id="KW-0346">Stress response</keyword>
<comment type="similarity">
    <text evidence="3">Belongs to the peptidase C56 family. HSP31-like subfamily.</text>
</comment>
<evidence type="ECO:0000313" key="5">
    <source>
        <dbReference type="EMBL" id="SBW07946.1"/>
    </source>
</evidence>
<evidence type="ECO:0000256" key="3">
    <source>
        <dbReference type="ARBA" id="ARBA00038493"/>
    </source>
</evidence>
<evidence type="ECO:0000256" key="1">
    <source>
        <dbReference type="ARBA" id="ARBA00023016"/>
    </source>
</evidence>
<organism evidence="5">
    <name type="scientific">uncultured Alphaproteobacteria bacterium</name>
    <dbReference type="NCBI Taxonomy" id="91750"/>
    <lineage>
        <taxon>Bacteria</taxon>
        <taxon>Pseudomonadati</taxon>
        <taxon>Pseudomonadota</taxon>
        <taxon>Alphaproteobacteria</taxon>
        <taxon>environmental samples</taxon>
    </lineage>
</organism>
<proteinExistence type="inferred from homology"/>
<feature type="domain" description="DJ-1/PfpI" evidence="4">
    <location>
        <begin position="29"/>
        <end position="212"/>
    </location>
</feature>
<evidence type="ECO:0000256" key="2">
    <source>
        <dbReference type="ARBA" id="ARBA00023239"/>
    </source>
</evidence>
<dbReference type="PANTHER" id="PTHR48094:SF11">
    <property type="entry name" value="GLUTATHIONE-INDEPENDENT GLYOXALASE HSP31-RELATED"/>
    <property type="match status" value="1"/>
</dbReference>
<dbReference type="InterPro" id="IPR050325">
    <property type="entry name" value="Prot/Nucl_acid_deglycase"/>
</dbReference>
<dbReference type="GO" id="GO:0019172">
    <property type="term" value="F:glyoxalase III activity"/>
    <property type="evidence" value="ECO:0007669"/>
    <property type="project" value="TreeGrafter"/>
</dbReference>
<name>A0A212K8D6_9PROT</name>
<dbReference type="CDD" id="cd03141">
    <property type="entry name" value="GATase1_Hsp31_like"/>
    <property type="match status" value="1"/>
</dbReference>
<sequence length="230" mass="23725">MARPRILMVLTSTARMGTDGEPTGLWLEEFTTPYWAFVDAGAEVTVASTAGGKVPVDPRSLADEPPPESVARLRAEAPGLLDDTAAVDVLDPLAYDAVFLPGGHGTMWDLPRSAALAGLIGAAWRNGKVVAAVCHGPAGLIAARDAEGEPLVAGRRVTAFTNAEERAAGLAEAVPFLLESKLAEQGALFEAADPFQPHAIADGRLITGQNPASSGPAAQLVLDALGASVW</sequence>